<dbReference type="AlphaFoldDB" id="T5KJF0"/>
<proteinExistence type="predicted"/>
<evidence type="ECO:0000313" key="2">
    <source>
        <dbReference type="Proteomes" id="UP000016033"/>
    </source>
</evidence>
<sequence length="77" mass="8839">MATRRLVWVHLESIVVDTEDNHSHAGHIFERIPKITSHTQHCGLSDPPAVITWLRRGRSRQLQQGGKTLLHQAFPRI</sequence>
<gene>
    <name evidence="1" type="ORF">L687_05230</name>
</gene>
<reference evidence="1 2" key="1">
    <citation type="journal article" date="2013" name="Genome Announc.">
        <title>Whole-genome sequences of five oyster-associated bacteria show potential for crude oil hydrocarbon degradation.</title>
        <authorList>
            <person name="Chauhan A."/>
            <person name="Green S."/>
            <person name="Pathak A."/>
            <person name="Thomas J."/>
            <person name="Venkatramanan R."/>
        </authorList>
    </citation>
    <scope>NUCLEOTIDE SEQUENCE [LARGE SCALE GENOMIC DNA]</scope>
    <source>
        <strain evidence="1 2">MF109</strain>
    </source>
</reference>
<organism evidence="1 2">
    <name type="scientific">Microbacterium maritypicum MF109</name>
    <dbReference type="NCBI Taxonomy" id="1333857"/>
    <lineage>
        <taxon>Bacteria</taxon>
        <taxon>Bacillati</taxon>
        <taxon>Actinomycetota</taxon>
        <taxon>Actinomycetes</taxon>
        <taxon>Micrococcales</taxon>
        <taxon>Microbacteriaceae</taxon>
        <taxon>Microbacterium</taxon>
    </lineage>
</organism>
<protein>
    <submittedName>
        <fullName evidence="1">Uncharacterized protein</fullName>
    </submittedName>
</protein>
<comment type="caution">
    <text evidence="1">The sequence shown here is derived from an EMBL/GenBank/DDBJ whole genome shotgun (WGS) entry which is preliminary data.</text>
</comment>
<name>T5KJF0_MICMQ</name>
<dbReference type="EMBL" id="ATAO01000206">
    <property type="protein sequence ID" value="EQM74863.1"/>
    <property type="molecule type" value="Genomic_DNA"/>
</dbReference>
<evidence type="ECO:0000313" key="1">
    <source>
        <dbReference type="EMBL" id="EQM74863.1"/>
    </source>
</evidence>
<accession>T5KJF0</accession>
<dbReference type="Proteomes" id="UP000016033">
    <property type="component" value="Unassembled WGS sequence"/>
</dbReference>